<reference evidence="3" key="1">
    <citation type="journal article" date="2022" name="Plant J.">
        <title>Strategies of tolerance reflected in two North American maple genomes.</title>
        <authorList>
            <person name="McEvoy S.L."/>
            <person name="Sezen U.U."/>
            <person name="Trouern-Trend A."/>
            <person name="McMahon S.M."/>
            <person name="Schaberg P.G."/>
            <person name="Yang J."/>
            <person name="Wegrzyn J.L."/>
            <person name="Swenson N.G."/>
        </authorList>
    </citation>
    <scope>NUCLEOTIDE SEQUENCE</scope>
    <source>
        <strain evidence="3">NS2018</strain>
    </source>
</reference>
<dbReference type="PANTHER" id="PTHR47987">
    <property type="entry name" value="OS08G0249100 PROTEIN"/>
    <property type="match status" value="1"/>
</dbReference>
<feature type="domain" description="Protein kinase" evidence="2">
    <location>
        <begin position="399"/>
        <end position="658"/>
    </location>
</feature>
<evidence type="ECO:0000313" key="3">
    <source>
        <dbReference type="EMBL" id="KAK0576036.1"/>
    </source>
</evidence>
<reference evidence="3" key="2">
    <citation type="submission" date="2023-06" db="EMBL/GenBank/DDBJ databases">
        <authorList>
            <person name="Swenson N.G."/>
            <person name="Wegrzyn J.L."/>
            <person name="Mcevoy S.L."/>
        </authorList>
    </citation>
    <scope>NUCLEOTIDE SEQUENCE</scope>
    <source>
        <strain evidence="3">NS2018</strain>
        <tissue evidence="3">Leaf</tissue>
    </source>
</reference>
<dbReference type="InterPro" id="IPR000719">
    <property type="entry name" value="Prot_kinase_dom"/>
</dbReference>
<dbReference type="FunFam" id="3.30.200.20:FF:000268">
    <property type="entry name" value="probable receptor-like serine/threonine-protein kinase At5g57670"/>
    <property type="match status" value="1"/>
</dbReference>
<dbReference type="InterPro" id="IPR011009">
    <property type="entry name" value="Kinase-like_dom_sf"/>
</dbReference>
<dbReference type="SUPFAM" id="SSF56112">
    <property type="entry name" value="Protein kinase-like (PK-like)"/>
    <property type="match status" value="1"/>
</dbReference>
<comment type="caution">
    <text evidence="3">The sequence shown here is derived from an EMBL/GenBank/DDBJ whole genome shotgun (WGS) entry which is preliminary data.</text>
</comment>
<proteinExistence type="predicted"/>
<dbReference type="SMART" id="SM00220">
    <property type="entry name" value="S_TKc"/>
    <property type="match status" value="1"/>
</dbReference>
<dbReference type="Pfam" id="PF00069">
    <property type="entry name" value="Pkinase"/>
    <property type="match status" value="1"/>
</dbReference>
<gene>
    <name evidence="3" type="ORF">LWI29_010950</name>
</gene>
<feature type="region of interest" description="Disordered" evidence="1">
    <location>
        <begin position="198"/>
        <end position="218"/>
    </location>
</feature>
<dbReference type="InterPro" id="IPR046958">
    <property type="entry name" value="RBK1/2/STUNTED"/>
</dbReference>
<dbReference type="Gene3D" id="3.30.200.20">
    <property type="entry name" value="Phosphorylase Kinase, domain 1"/>
    <property type="match status" value="1"/>
</dbReference>
<evidence type="ECO:0000313" key="4">
    <source>
        <dbReference type="Proteomes" id="UP001168877"/>
    </source>
</evidence>
<organism evidence="3 4">
    <name type="scientific">Acer saccharum</name>
    <name type="common">Sugar maple</name>
    <dbReference type="NCBI Taxonomy" id="4024"/>
    <lineage>
        <taxon>Eukaryota</taxon>
        <taxon>Viridiplantae</taxon>
        <taxon>Streptophyta</taxon>
        <taxon>Embryophyta</taxon>
        <taxon>Tracheophyta</taxon>
        <taxon>Spermatophyta</taxon>
        <taxon>Magnoliopsida</taxon>
        <taxon>eudicotyledons</taxon>
        <taxon>Gunneridae</taxon>
        <taxon>Pentapetalae</taxon>
        <taxon>rosids</taxon>
        <taxon>malvids</taxon>
        <taxon>Sapindales</taxon>
        <taxon>Sapindaceae</taxon>
        <taxon>Hippocastanoideae</taxon>
        <taxon>Acereae</taxon>
        <taxon>Acer</taxon>
    </lineage>
</organism>
<name>A0AA39RM28_ACESA</name>
<dbReference type="AlphaFoldDB" id="A0AA39RM28"/>
<protein>
    <recommendedName>
        <fullName evidence="2">Protein kinase domain-containing protein</fullName>
    </recommendedName>
</protein>
<dbReference type="FunFam" id="1.10.510.10:FF:000095">
    <property type="entry name" value="protein STRUBBELIG-RECEPTOR FAMILY 8"/>
    <property type="match status" value="1"/>
</dbReference>
<dbReference type="InterPro" id="IPR008271">
    <property type="entry name" value="Ser/Thr_kinase_AS"/>
</dbReference>
<dbReference type="PROSITE" id="PS50011">
    <property type="entry name" value="PROTEIN_KINASE_DOM"/>
    <property type="match status" value="1"/>
</dbReference>
<accession>A0AA39RM28</accession>
<dbReference type="PANTHER" id="PTHR47987:SF11">
    <property type="entry name" value="RECEPTOR-LIKE CYTOSOLIC SERINE_THREONINE-PROTEIN KINASE RBK1 ISOFORM X1"/>
    <property type="match status" value="1"/>
</dbReference>
<dbReference type="Proteomes" id="UP001168877">
    <property type="component" value="Unassembled WGS sequence"/>
</dbReference>
<dbReference type="Gene3D" id="1.10.510.10">
    <property type="entry name" value="Transferase(Phosphotransferase) domain 1"/>
    <property type="match status" value="1"/>
</dbReference>
<evidence type="ECO:0000256" key="1">
    <source>
        <dbReference type="SAM" id="MobiDB-lite"/>
    </source>
</evidence>
<keyword evidence="4" id="KW-1185">Reference proteome</keyword>
<dbReference type="PROSITE" id="PS00108">
    <property type="entry name" value="PROTEIN_KINASE_ST"/>
    <property type="match status" value="1"/>
</dbReference>
<dbReference type="GO" id="GO:0005524">
    <property type="term" value="F:ATP binding"/>
    <property type="evidence" value="ECO:0007669"/>
    <property type="project" value="InterPro"/>
</dbReference>
<dbReference type="GO" id="GO:0004672">
    <property type="term" value="F:protein kinase activity"/>
    <property type="evidence" value="ECO:0007669"/>
    <property type="project" value="InterPro"/>
</dbReference>
<dbReference type="EMBL" id="JAUESC010000386">
    <property type="protein sequence ID" value="KAK0576036.1"/>
    <property type="molecule type" value="Genomic_DNA"/>
</dbReference>
<evidence type="ECO:0000259" key="2">
    <source>
        <dbReference type="PROSITE" id="PS50011"/>
    </source>
</evidence>
<sequence>MIKNGTSVKKGNKKKQILLGILIGNHGSGFLSWELVKFTKLGQKLVSVYFSSSSSGMTVKDPASKKILSKKDLSRFCRGFSTVKKVSVKGSISQESLIKRVLKRLAKHYENMTVIVGTDQENTFGSWISCAIFCADWLPGTTAILVSTRSSILQPRGFRLNPRPEFDFDKKSTSLRYAEEVVVGKSESEVILISEDALRDESEESSDPSFDRNHEFEEENSLTSISLIRKELLPQSALGWPLRRRQRTRNKSLVEWVMSLPCRNNSVDWNETNTSPHREIDNFSVLADHQNIERRIRATEDVSTDDSQTLEDSSGNKVEEVVFSSSSLPSLTRMLSQPKLGWPLLRITVPESQESSREFEDSVSPSIELPKESNLFHKLISSNCKQFSYAELESATCQFSSENLIGEGGCSNVYKGCLSNGKLVAVKVLKSYKEAWSDFCLEADITFSLKHRNITPLVGVCMEDNILVLVYDFLPKGSLDEVLHDQEGTQLPWQVRFKVAVAIADALNYLHNERSKPVIHRDIKSSNILLSNELEPQLSDFGLAIWAPTDSSFAIHEDVAGTFGYIAPEYFMRGRLSDKIDVYSYGVVLLELISGRKPIASKNLEVYESLIKWATPLLKTGDVEALLDPNLVDDYYDSDQMQRMVLVANLCINQPAWLRPKANQILRLLTEEDAGKEYGVKGSCNQEDEDEDLLEFDGKPRLDLSLSLLYTDVDAVSLSSVDTGNREQKQRLKLKDYLKQQQED</sequence>